<dbReference type="Proteomes" id="UP001528040">
    <property type="component" value="Unassembled WGS sequence"/>
</dbReference>
<reference evidence="2 3" key="1">
    <citation type="submission" date="2023-01" db="EMBL/GenBank/DDBJ databases">
        <authorList>
            <person name="Yoon J.-W."/>
        </authorList>
    </citation>
    <scope>NUCLEOTIDE SEQUENCE [LARGE SCALE GENOMIC DNA]</scope>
    <source>
        <strain evidence="2 3">KMU-50</strain>
    </source>
</reference>
<proteinExistence type="predicted"/>
<organism evidence="2 3">
    <name type="scientific">Aliiroseovarius salicola</name>
    <dbReference type="NCBI Taxonomy" id="3009082"/>
    <lineage>
        <taxon>Bacteria</taxon>
        <taxon>Pseudomonadati</taxon>
        <taxon>Pseudomonadota</taxon>
        <taxon>Alphaproteobacteria</taxon>
        <taxon>Rhodobacterales</taxon>
        <taxon>Paracoccaceae</taxon>
        <taxon>Aliiroseovarius</taxon>
    </lineage>
</organism>
<comment type="caution">
    <text evidence="2">The sequence shown here is derived from an EMBL/GenBank/DDBJ whole genome shotgun (WGS) entry which is preliminary data.</text>
</comment>
<dbReference type="EMBL" id="JAQIIO010000001">
    <property type="protein sequence ID" value="MDA5092837.1"/>
    <property type="molecule type" value="Genomic_DNA"/>
</dbReference>
<evidence type="ECO:0000313" key="2">
    <source>
        <dbReference type="EMBL" id="MDA5092837.1"/>
    </source>
</evidence>
<keyword evidence="1" id="KW-0812">Transmembrane</keyword>
<gene>
    <name evidence="2" type="ORF">O2N63_01905</name>
</gene>
<feature type="transmembrane region" description="Helical" evidence="1">
    <location>
        <begin position="6"/>
        <end position="26"/>
    </location>
</feature>
<name>A0ABT4VZ29_9RHOB</name>
<protein>
    <submittedName>
        <fullName evidence="2">Uncharacterized protein</fullName>
    </submittedName>
</protein>
<accession>A0ABT4VZ29</accession>
<evidence type="ECO:0000313" key="3">
    <source>
        <dbReference type="Proteomes" id="UP001528040"/>
    </source>
</evidence>
<feature type="transmembrane region" description="Helical" evidence="1">
    <location>
        <begin position="33"/>
        <end position="55"/>
    </location>
</feature>
<dbReference type="RefSeq" id="WP_271052407.1">
    <property type="nucleotide sequence ID" value="NZ_JAQIIO010000001.1"/>
</dbReference>
<keyword evidence="1" id="KW-0472">Membrane</keyword>
<evidence type="ECO:0000256" key="1">
    <source>
        <dbReference type="SAM" id="Phobius"/>
    </source>
</evidence>
<sequence length="176" mass="19345">MFYELVATLFAGFAMAGVVMLLNHATRGRLPKWAMPVGAGLAMIAATIANEYAWYDRTVDAMPEGLSVIMKHENRAIYRPWSYAVPFVDRFVAVDDLTERTHPEHPNLRIVETLFMGRWAAPEKLIVLVDCATMKRAQLMDEVSFGDGGSVDGVSWIASDQDDPLIAHVCATGAGS</sequence>
<keyword evidence="3" id="KW-1185">Reference proteome</keyword>
<keyword evidence="1" id="KW-1133">Transmembrane helix</keyword>